<keyword evidence="5" id="KW-1185">Reference proteome</keyword>
<evidence type="ECO:0000259" key="3">
    <source>
        <dbReference type="Pfam" id="PF17172"/>
    </source>
</evidence>
<dbReference type="Pfam" id="PF17172">
    <property type="entry name" value="GST_N_4"/>
    <property type="match status" value="1"/>
</dbReference>
<evidence type="ECO:0000313" key="5">
    <source>
        <dbReference type="Proteomes" id="UP001276659"/>
    </source>
</evidence>
<dbReference type="GO" id="GO:0001401">
    <property type="term" value="C:SAM complex"/>
    <property type="evidence" value="ECO:0007669"/>
    <property type="project" value="TreeGrafter"/>
</dbReference>
<dbReference type="Proteomes" id="UP001276659">
    <property type="component" value="Unassembled WGS sequence"/>
</dbReference>
<organism evidence="4 5">
    <name type="scientific">Lepraria neglecta</name>
    <dbReference type="NCBI Taxonomy" id="209136"/>
    <lineage>
        <taxon>Eukaryota</taxon>
        <taxon>Fungi</taxon>
        <taxon>Dikarya</taxon>
        <taxon>Ascomycota</taxon>
        <taxon>Pezizomycotina</taxon>
        <taxon>Lecanoromycetes</taxon>
        <taxon>OSLEUM clade</taxon>
        <taxon>Lecanoromycetidae</taxon>
        <taxon>Lecanorales</taxon>
        <taxon>Lecanorineae</taxon>
        <taxon>Stereocaulaceae</taxon>
        <taxon>Lepraria</taxon>
    </lineage>
</organism>
<name>A0AAD9ZHN5_9LECA</name>
<gene>
    <name evidence="4" type="ORF">OEA41_000688</name>
</gene>
<comment type="caution">
    <text evidence="4">The sequence shown here is derived from an EMBL/GenBank/DDBJ whole genome shotgun (WGS) entry which is preliminary data.</text>
</comment>
<proteinExistence type="predicted"/>
<evidence type="ECO:0008006" key="6">
    <source>
        <dbReference type="Google" id="ProtNLM"/>
    </source>
</evidence>
<dbReference type="PANTHER" id="PTHR12289">
    <property type="entry name" value="METAXIN RELATED"/>
    <property type="match status" value="1"/>
</dbReference>
<dbReference type="InterPro" id="IPR050931">
    <property type="entry name" value="Mito_Protein_Transport_Metaxin"/>
</dbReference>
<feature type="region of interest" description="Disordered" evidence="1">
    <location>
        <begin position="1"/>
        <end position="29"/>
    </location>
</feature>
<dbReference type="Pfam" id="PF17171">
    <property type="entry name" value="GST_C_6"/>
    <property type="match status" value="1"/>
</dbReference>
<reference evidence="4" key="1">
    <citation type="submission" date="2022-11" db="EMBL/GenBank/DDBJ databases">
        <title>Chromosomal genome sequence assembly and mating type (MAT) locus characterization of the leprose asexual lichenized fungus Lepraria neglecta (Nyl.) Erichsen.</title>
        <authorList>
            <person name="Allen J.L."/>
            <person name="Pfeffer B."/>
        </authorList>
    </citation>
    <scope>NUCLEOTIDE SEQUENCE</scope>
    <source>
        <strain evidence="4">Allen 5258</strain>
    </source>
</reference>
<accession>A0AAD9ZHN5</accession>
<dbReference type="CDD" id="cd03193">
    <property type="entry name" value="GST_C_Metaxin"/>
    <property type="match status" value="1"/>
</dbReference>
<evidence type="ECO:0000259" key="2">
    <source>
        <dbReference type="Pfam" id="PF17171"/>
    </source>
</evidence>
<evidence type="ECO:0000256" key="1">
    <source>
        <dbReference type="SAM" id="MobiDB-lite"/>
    </source>
</evidence>
<feature type="domain" description="Metaxin glutathione S-transferase" evidence="2">
    <location>
        <begin position="269"/>
        <end position="333"/>
    </location>
</feature>
<dbReference type="GO" id="GO:0007005">
    <property type="term" value="P:mitochondrion organization"/>
    <property type="evidence" value="ECO:0007669"/>
    <property type="project" value="TreeGrafter"/>
</dbReference>
<protein>
    <recommendedName>
        <fullName evidence="6">Mitochondrial outer membrane protein</fullName>
    </recommendedName>
</protein>
<dbReference type="Pfam" id="PF10806">
    <property type="entry name" value="SAM35"/>
    <property type="match status" value="1"/>
</dbReference>
<evidence type="ECO:0000313" key="4">
    <source>
        <dbReference type="EMBL" id="KAK3178551.1"/>
    </source>
</evidence>
<feature type="region of interest" description="Disordered" evidence="1">
    <location>
        <begin position="153"/>
        <end position="186"/>
    </location>
</feature>
<dbReference type="InterPro" id="IPR012336">
    <property type="entry name" value="Thioredoxin-like_fold"/>
</dbReference>
<dbReference type="InterPro" id="IPR033468">
    <property type="entry name" value="Metaxin_GST"/>
</dbReference>
<dbReference type="InterPro" id="IPR021211">
    <property type="entry name" value="SAM35"/>
</dbReference>
<dbReference type="EMBL" id="JASNWA010000003">
    <property type="protein sequence ID" value="KAK3178551.1"/>
    <property type="molecule type" value="Genomic_DNA"/>
</dbReference>
<dbReference type="PANTHER" id="PTHR12289:SF44">
    <property type="entry name" value="OUTER MEMBRANE PROTEIN (SAM35), PUTATIVE (AFU_ORTHOLOGUE AFUA_1G13180)-RELATED"/>
    <property type="match status" value="1"/>
</dbReference>
<dbReference type="AlphaFoldDB" id="A0AAD9ZHN5"/>
<sequence length="339" mass="38316">MPQDANAAPEEKPKPRAKAQPKNSSWPWFTTPQPIKRLFDKFPLETYGQNELPQRTAQHRDQHALYVFTTDNGARRGAPSFNPGCLKWQAYLKFRNFSFITISSNNHASPDGALPFLLPSASSSTFPDAPPSPVPSNRIQRWTRDTIAKRKGISNASGLSRQQSEHGAAPAESRTSKEEDIAPTDPSDMRYEAYMSLLDHWIRNAYLYSLYLSPPNFDSIAFPLYIAPSTTNTLVRITLSHQLRAAAETELLKQSARIEVVAIHQESDKAFAALSELLGDDEYFFGEKKPGLFDASVFAYTNLLLDEGLDWRDTRMADGLRGYRNLVAHQKRIRQTHFR</sequence>
<feature type="domain" description="Thioredoxin-like fold" evidence="3">
    <location>
        <begin position="83"/>
        <end position="147"/>
    </location>
</feature>